<evidence type="ECO:0000313" key="4">
    <source>
        <dbReference type="Proteomes" id="UP000306236"/>
    </source>
</evidence>
<feature type="domain" description="SWIM-type" evidence="2">
    <location>
        <begin position="511"/>
        <end position="552"/>
    </location>
</feature>
<keyword evidence="1" id="KW-0479">Metal-binding</keyword>
<dbReference type="EMBL" id="SSWX01000040">
    <property type="protein sequence ID" value="THJ30670.1"/>
    <property type="molecule type" value="Genomic_DNA"/>
</dbReference>
<proteinExistence type="predicted"/>
<name>A0A4S5BEP9_9BURK</name>
<organism evidence="3 4">
    <name type="scientific">Lampropedia aestuarii</name>
    <dbReference type="NCBI Taxonomy" id="2562762"/>
    <lineage>
        <taxon>Bacteria</taxon>
        <taxon>Pseudomonadati</taxon>
        <taxon>Pseudomonadota</taxon>
        <taxon>Betaproteobacteria</taxon>
        <taxon>Burkholderiales</taxon>
        <taxon>Comamonadaceae</taxon>
        <taxon>Lampropedia</taxon>
    </lineage>
</organism>
<accession>A0A4S5BEP9</accession>
<evidence type="ECO:0000259" key="2">
    <source>
        <dbReference type="PROSITE" id="PS50966"/>
    </source>
</evidence>
<reference evidence="3 4" key="1">
    <citation type="submission" date="2019-04" db="EMBL/GenBank/DDBJ databases">
        <title>Lampropedia sp YIM MLB12 draf genome.</title>
        <authorList>
            <person name="Wang Y.-X."/>
        </authorList>
    </citation>
    <scope>NUCLEOTIDE SEQUENCE [LARGE SCALE GENOMIC DNA]</scope>
    <source>
        <strain evidence="3 4">YIM MLB12</strain>
    </source>
</reference>
<dbReference type="PROSITE" id="PS50966">
    <property type="entry name" value="ZF_SWIM"/>
    <property type="match status" value="1"/>
</dbReference>
<dbReference type="OrthoDB" id="7821105at2"/>
<dbReference type="GO" id="GO:0008270">
    <property type="term" value="F:zinc ion binding"/>
    <property type="evidence" value="ECO:0007669"/>
    <property type="project" value="UniProtKB-KW"/>
</dbReference>
<dbReference type="InterPro" id="IPR007527">
    <property type="entry name" value="Znf_SWIM"/>
</dbReference>
<evidence type="ECO:0000256" key="1">
    <source>
        <dbReference type="PROSITE-ProRule" id="PRU00325"/>
    </source>
</evidence>
<keyword evidence="1" id="KW-0863">Zinc-finger</keyword>
<protein>
    <submittedName>
        <fullName evidence="3">SWIM zinc finger family protein</fullName>
    </submittedName>
</protein>
<dbReference type="RefSeq" id="WP_136407974.1">
    <property type="nucleotide sequence ID" value="NZ_SSWX01000040.1"/>
</dbReference>
<sequence>MQFQYQYYGATEVSDTAAAQSFSFAPDLLRPPVRFDGTLKQDGMGFLQVREALSALHSVVVSDMRTRGRDTSAYRQWLEEHEPQLLARFMADTGQLQQRTEEVSTELQALRAKKAQLLGPFYKAQRQYFDWLYQHNRDLWFVLDPVITVHPDRLLFEAFSQDESSYCAVSIQHEAFDHAGERVCGTTNIDYSASLYEEFQKIRNYKRTRLQLDPAGFDVTVGDDPGLREEKIEVPDSWLRGFLQVSSAMALPATVVELHPMDLFNVCAQLRSQREKHGPRSLRFEFPAGAAPQLVFEPWEKRLQTKRARVVDNGTRAPASIRIWGRRRLLTLERLIAQANSVRVHLLGSGMPSFWVVQMGQVTVTLGLSGWSANDWSSSARFHLLAPQARVSDAEAQAVAAALQSCWQASAADLAASTGLSQPQVHAAMSRWLHAGRAIYDLASTRYAWRELLREPLTAAQWQAPVSQEEAAALELLRKQQVAVSQLEFAQGQIRIAGRIAQPDGKRWFEPQLQLTADEQVSSASCNCNCFQQHRLSRGPCEHILALRLTAQPELDKGQRASAEQQTLAKEAP</sequence>
<dbReference type="Proteomes" id="UP000306236">
    <property type="component" value="Unassembled WGS sequence"/>
</dbReference>
<keyword evidence="4" id="KW-1185">Reference proteome</keyword>
<gene>
    <name evidence="3" type="ORF">E8K88_17565</name>
</gene>
<comment type="caution">
    <text evidence="3">The sequence shown here is derived from an EMBL/GenBank/DDBJ whole genome shotgun (WGS) entry which is preliminary data.</text>
</comment>
<dbReference type="AlphaFoldDB" id="A0A4S5BEP9"/>
<dbReference type="Pfam" id="PF04434">
    <property type="entry name" value="SWIM"/>
    <property type="match status" value="1"/>
</dbReference>
<keyword evidence="1" id="KW-0862">Zinc</keyword>
<evidence type="ECO:0000313" key="3">
    <source>
        <dbReference type="EMBL" id="THJ30670.1"/>
    </source>
</evidence>